<sequence>MNEYFPLQSYIIKNTFIDIDSPIIDNLRRSKSCISFTYNPQCSDLIIDKKSTDYLSTKNKNTYIGLNNSINIKNKKINKKDDFDDIIKEQILINEQTLQNIANINKINEFLSFQTMKPIDILIKKIQEYILSDIIVKINNVVYGWTDYLKLKYKKKICLIINNAKKQLDIYYNLIKYHIKYWININYDNLLDKKNHISEIKNYLKNNLSLIKINDKIFNEYIDILIIYDDIIL</sequence>
<proteinExistence type="predicted"/>
<accession>A0A6C0ED71</accession>
<dbReference type="EMBL" id="MN739799">
    <property type="protein sequence ID" value="QHT26581.1"/>
    <property type="molecule type" value="Genomic_DNA"/>
</dbReference>
<dbReference type="AlphaFoldDB" id="A0A6C0ED71"/>
<protein>
    <submittedName>
        <fullName evidence="1">Uncharacterized protein</fullName>
    </submittedName>
</protein>
<reference evidence="1" key="1">
    <citation type="journal article" date="2020" name="Nature">
        <title>Giant virus diversity and host interactions through global metagenomics.</title>
        <authorList>
            <person name="Schulz F."/>
            <person name="Roux S."/>
            <person name="Paez-Espino D."/>
            <person name="Jungbluth S."/>
            <person name="Walsh D.A."/>
            <person name="Denef V.J."/>
            <person name="McMahon K.D."/>
            <person name="Konstantinidis K.T."/>
            <person name="Eloe-Fadrosh E.A."/>
            <person name="Kyrpides N.C."/>
            <person name="Woyke T."/>
        </authorList>
    </citation>
    <scope>NUCLEOTIDE SEQUENCE</scope>
    <source>
        <strain evidence="1">GVMAG-M-3300023179-2</strain>
    </source>
</reference>
<evidence type="ECO:0000313" key="1">
    <source>
        <dbReference type="EMBL" id="QHT26581.1"/>
    </source>
</evidence>
<organism evidence="1">
    <name type="scientific">viral metagenome</name>
    <dbReference type="NCBI Taxonomy" id="1070528"/>
    <lineage>
        <taxon>unclassified sequences</taxon>
        <taxon>metagenomes</taxon>
        <taxon>organismal metagenomes</taxon>
    </lineage>
</organism>
<name>A0A6C0ED71_9ZZZZ</name>